<dbReference type="SMART" id="SM00283">
    <property type="entry name" value="MA"/>
    <property type="match status" value="1"/>
</dbReference>
<evidence type="ECO:0000313" key="6">
    <source>
        <dbReference type="EMBL" id="KEO90098.1"/>
    </source>
</evidence>
<dbReference type="InterPro" id="IPR012292">
    <property type="entry name" value="Globin/Proto"/>
</dbReference>
<dbReference type="PROSITE" id="PS50885">
    <property type="entry name" value="HAMP"/>
    <property type="match status" value="1"/>
</dbReference>
<dbReference type="OrthoDB" id="7408459at2"/>
<dbReference type="Pfam" id="PF00015">
    <property type="entry name" value="MCPsignal"/>
    <property type="match status" value="1"/>
</dbReference>
<dbReference type="InterPro" id="IPR003660">
    <property type="entry name" value="HAMP_dom"/>
</dbReference>
<organism evidence="6 7">
    <name type="scientific">Erythrobacter longus</name>
    <dbReference type="NCBI Taxonomy" id="1044"/>
    <lineage>
        <taxon>Bacteria</taxon>
        <taxon>Pseudomonadati</taxon>
        <taxon>Pseudomonadota</taxon>
        <taxon>Alphaproteobacteria</taxon>
        <taxon>Sphingomonadales</taxon>
        <taxon>Erythrobacteraceae</taxon>
        <taxon>Erythrobacter/Porphyrobacter group</taxon>
        <taxon>Erythrobacter</taxon>
    </lineage>
</organism>
<proteinExistence type="inferred from homology"/>
<dbReference type="InterPro" id="IPR051310">
    <property type="entry name" value="MCP_chemotaxis"/>
</dbReference>
<dbReference type="Pfam" id="PF11563">
    <property type="entry name" value="Protoglobin"/>
    <property type="match status" value="1"/>
</dbReference>
<dbReference type="InterPro" id="IPR039379">
    <property type="entry name" value="Protoglobin_sensor_dom"/>
</dbReference>
<dbReference type="GO" id="GO:0004888">
    <property type="term" value="F:transmembrane signaling receptor activity"/>
    <property type="evidence" value="ECO:0007669"/>
    <property type="project" value="InterPro"/>
</dbReference>
<dbReference type="EMBL" id="JMIW01000003">
    <property type="protein sequence ID" value="KEO90098.1"/>
    <property type="molecule type" value="Genomic_DNA"/>
</dbReference>
<dbReference type="STRING" id="1044.EH31_08375"/>
<dbReference type="GO" id="GO:0016020">
    <property type="term" value="C:membrane"/>
    <property type="evidence" value="ECO:0007669"/>
    <property type="project" value="InterPro"/>
</dbReference>
<dbReference type="GO" id="GO:0007165">
    <property type="term" value="P:signal transduction"/>
    <property type="evidence" value="ECO:0007669"/>
    <property type="project" value="UniProtKB-KW"/>
</dbReference>
<protein>
    <recommendedName>
        <fullName evidence="8">Chemotaxis protein</fullName>
    </recommendedName>
</protein>
<dbReference type="SUPFAM" id="SSF58104">
    <property type="entry name" value="Methyl-accepting chemotaxis protein (MCP) signaling domain"/>
    <property type="match status" value="1"/>
</dbReference>
<gene>
    <name evidence="6" type="ORF">EH31_08375</name>
</gene>
<dbReference type="Proteomes" id="UP000027647">
    <property type="component" value="Unassembled WGS sequence"/>
</dbReference>
<evidence type="ECO:0000256" key="1">
    <source>
        <dbReference type="ARBA" id="ARBA00022500"/>
    </source>
</evidence>
<dbReference type="CDD" id="cd11386">
    <property type="entry name" value="MCP_signal"/>
    <property type="match status" value="1"/>
</dbReference>
<evidence type="ECO:0000259" key="5">
    <source>
        <dbReference type="PROSITE" id="PS50885"/>
    </source>
</evidence>
<dbReference type="InterPro" id="IPR004089">
    <property type="entry name" value="MCPsignal_dom"/>
</dbReference>
<comment type="caution">
    <text evidence="6">The sequence shown here is derived from an EMBL/GenBank/DDBJ whole genome shotgun (WGS) entry which is preliminary data.</text>
</comment>
<evidence type="ECO:0008006" key="8">
    <source>
        <dbReference type="Google" id="ProtNLM"/>
    </source>
</evidence>
<dbReference type="GO" id="GO:0020037">
    <property type="term" value="F:heme binding"/>
    <property type="evidence" value="ECO:0007669"/>
    <property type="project" value="InterPro"/>
</dbReference>
<evidence type="ECO:0000313" key="7">
    <source>
        <dbReference type="Proteomes" id="UP000027647"/>
    </source>
</evidence>
<dbReference type="InterPro" id="IPR044398">
    <property type="entry name" value="Globin-sensor_dom"/>
</dbReference>
<keyword evidence="1" id="KW-0145">Chemotaxis</keyword>
<name>A0A074ME41_ERYLO</name>
<dbReference type="AlphaFoldDB" id="A0A074ME41"/>
<feature type="domain" description="Methyl-accepting transducer" evidence="4">
    <location>
        <begin position="219"/>
        <end position="448"/>
    </location>
</feature>
<dbReference type="Gene3D" id="1.10.490.10">
    <property type="entry name" value="Globins"/>
    <property type="match status" value="1"/>
</dbReference>
<dbReference type="InterPro" id="IPR009050">
    <property type="entry name" value="Globin-like_sf"/>
</dbReference>
<feature type="domain" description="HAMP" evidence="5">
    <location>
        <begin position="170"/>
        <end position="214"/>
    </location>
</feature>
<evidence type="ECO:0000256" key="2">
    <source>
        <dbReference type="ARBA" id="ARBA00029447"/>
    </source>
</evidence>
<dbReference type="GO" id="GO:0006935">
    <property type="term" value="P:chemotaxis"/>
    <property type="evidence" value="ECO:0007669"/>
    <property type="project" value="UniProtKB-KW"/>
</dbReference>
<reference evidence="6 7" key="1">
    <citation type="submission" date="2014-04" db="EMBL/GenBank/DDBJ databases">
        <title>A comprehensive comparison of genomes of Erythrobacter spp. strains.</title>
        <authorList>
            <person name="Zheng Q."/>
        </authorList>
    </citation>
    <scope>NUCLEOTIDE SEQUENCE [LARGE SCALE GENOMIC DNA]</scope>
    <source>
        <strain evidence="6 7">DSM 6997</strain>
    </source>
</reference>
<dbReference type="PROSITE" id="PS50111">
    <property type="entry name" value="CHEMOTAXIS_TRANSDUC_2"/>
    <property type="match status" value="1"/>
</dbReference>
<dbReference type="eggNOG" id="COG0840">
    <property type="taxonomic scope" value="Bacteria"/>
</dbReference>
<sequence length="482" mass="51362">MPNVPLHERLDFYGFDRVKPAAFKSVSKALDRKLDKALTGFYETVAARQELSDFFGGQQSMDRAKDMQGKHWREVFRTGVDESFQNRARHIGEVHSKIGLEPRWYVGAYSIVLEHIITELIGSGVQSVLPGKRAQANAVNALVKVALLDIDLALTGYFEGIDADRQEVSNKLGDALEALARGNLDVALSELPVDYAKVEADFNSAMGSLRQTITTVVNGVDTMSNGCSEIRSASDDLARRTEEQAARLEETAAAVSKTTQSLKETARTTSDALSTISSANTVAKDGSQIVEQAVTAMAQIEKSSEEINNIITVIESIAFQTNLLALNAGVEAARAGETGKGFAVVASEVRALAQRCTEAADEVKSLISKSSEHVTSGVDLVNRSGESFASIAHGVAELAVSVETISQAAHDQAQSLEQIDATVSDLDRSTQQNAAMAEQCNAAAVSLSRESDVLGNSVAHFSVSSSAQRGIQSPGLGRSLAA</sequence>
<dbReference type="SUPFAM" id="SSF46458">
    <property type="entry name" value="Globin-like"/>
    <property type="match status" value="1"/>
</dbReference>
<dbReference type="InterPro" id="IPR004090">
    <property type="entry name" value="Chemotax_Me-accpt_rcpt"/>
</dbReference>
<comment type="similarity">
    <text evidence="2">Belongs to the methyl-accepting chemotaxis (MCP) protein family.</text>
</comment>
<keyword evidence="3" id="KW-0807">Transducer</keyword>
<dbReference type="PANTHER" id="PTHR43531:SF11">
    <property type="entry name" value="METHYL-ACCEPTING CHEMOTAXIS PROTEIN 3"/>
    <property type="match status" value="1"/>
</dbReference>
<evidence type="ECO:0000256" key="3">
    <source>
        <dbReference type="PROSITE-ProRule" id="PRU00284"/>
    </source>
</evidence>
<keyword evidence="7" id="KW-1185">Reference proteome</keyword>
<accession>A0A074ME41</accession>
<dbReference type="GO" id="GO:0019825">
    <property type="term" value="F:oxygen binding"/>
    <property type="evidence" value="ECO:0007669"/>
    <property type="project" value="InterPro"/>
</dbReference>
<evidence type="ECO:0000259" key="4">
    <source>
        <dbReference type="PROSITE" id="PS50111"/>
    </source>
</evidence>
<dbReference type="PRINTS" id="PR00260">
    <property type="entry name" value="CHEMTRNSDUCR"/>
</dbReference>
<dbReference type="PANTHER" id="PTHR43531">
    <property type="entry name" value="PROTEIN ICFG"/>
    <property type="match status" value="1"/>
</dbReference>
<dbReference type="CDD" id="cd01068">
    <property type="entry name" value="globin_sensor"/>
    <property type="match status" value="1"/>
</dbReference>
<dbReference type="Gene3D" id="1.10.287.950">
    <property type="entry name" value="Methyl-accepting chemotaxis protein"/>
    <property type="match status" value="1"/>
</dbReference>